<dbReference type="AlphaFoldDB" id="A0A501WZW2"/>
<evidence type="ECO:0000256" key="1">
    <source>
        <dbReference type="ARBA" id="ARBA00008580"/>
    </source>
</evidence>
<accession>A0A501WZW2</accession>
<dbReference type="PANTHER" id="PTHR36582:SF2">
    <property type="entry name" value="ANTITOXIN PARD"/>
    <property type="match status" value="1"/>
</dbReference>
<reference evidence="3 4" key="1">
    <citation type="submission" date="2019-06" db="EMBL/GenBank/DDBJ databases">
        <title>A novel bacterium of genus Amaricoccus, isolated from marine sediment.</title>
        <authorList>
            <person name="Huang H."/>
            <person name="Mo K."/>
            <person name="Hu Y."/>
        </authorList>
    </citation>
    <scope>NUCLEOTIDE SEQUENCE [LARGE SCALE GENOMIC DNA]</scope>
    <source>
        <strain evidence="3 4">HB172011</strain>
    </source>
</reference>
<dbReference type="GO" id="GO:0006355">
    <property type="term" value="P:regulation of DNA-templated transcription"/>
    <property type="evidence" value="ECO:0007669"/>
    <property type="project" value="InterPro"/>
</dbReference>
<dbReference type="SUPFAM" id="SSF47598">
    <property type="entry name" value="Ribbon-helix-helix"/>
    <property type="match status" value="1"/>
</dbReference>
<dbReference type="RefSeq" id="WP_140453709.1">
    <property type="nucleotide sequence ID" value="NZ_VFRP01000006.1"/>
</dbReference>
<dbReference type="EMBL" id="VFRP01000006">
    <property type="protein sequence ID" value="TPE51736.1"/>
    <property type="molecule type" value="Genomic_DNA"/>
</dbReference>
<evidence type="ECO:0000256" key="2">
    <source>
        <dbReference type="ARBA" id="ARBA00022649"/>
    </source>
</evidence>
<gene>
    <name evidence="3" type="ORF">FJM51_08570</name>
</gene>
<proteinExistence type="inferred from homology"/>
<dbReference type="InterPro" id="IPR010985">
    <property type="entry name" value="Ribbon_hlx_hlx"/>
</dbReference>
<dbReference type="Gene3D" id="6.10.10.120">
    <property type="entry name" value="Antitoxin ParD1-like"/>
    <property type="match status" value="1"/>
</dbReference>
<keyword evidence="2" id="KW-1277">Toxin-antitoxin system</keyword>
<comment type="caution">
    <text evidence="3">The sequence shown here is derived from an EMBL/GenBank/DDBJ whole genome shotgun (WGS) entry which is preliminary data.</text>
</comment>
<comment type="similarity">
    <text evidence="1">Belongs to the ParD antitoxin family.</text>
</comment>
<dbReference type="Proteomes" id="UP000319255">
    <property type="component" value="Unassembled WGS sequence"/>
</dbReference>
<dbReference type="Pfam" id="PF03693">
    <property type="entry name" value="ParD_antitoxin"/>
    <property type="match status" value="1"/>
</dbReference>
<organism evidence="3 4">
    <name type="scientific">Amaricoccus solimangrovi</name>
    <dbReference type="NCBI Taxonomy" id="2589815"/>
    <lineage>
        <taxon>Bacteria</taxon>
        <taxon>Pseudomonadati</taxon>
        <taxon>Pseudomonadota</taxon>
        <taxon>Alphaproteobacteria</taxon>
        <taxon>Rhodobacterales</taxon>
        <taxon>Paracoccaceae</taxon>
        <taxon>Amaricoccus</taxon>
    </lineage>
</organism>
<dbReference type="InterPro" id="IPR038296">
    <property type="entry name" value="ParD_sf"/>
</dbReference>
<keyword evidence="4" id="KW-1185">Reference proteome</keyword>
<protein>
    <submittedName>
        <fullName evidence="3">Type II toxin-antitoxin system ParD family antitoxin</fullName>
    </submittedName>
</protein>
<dbReference type="PANTHER" id="PTHR36582">
    <property type="entry name" value="ANTITOXIN PARD"/>
    <property type="match status" value="1"/>
</dbReference>
<evidence type="ECO:0000313" key="4">
    <source>
        <dbReference type="Proteomes" id="UP000319255"/>
    </source>
</evidence>
<dbReference type="NCBIfam" id="TIGR02606">
    <property type="entry name" value="antidote_CC2985"/>
    <property type="match status" value="1"/>
</dbReference>
<sequence>MTTSRNPSISLSDQHRRLVDDLVAAGRYQGVSEVVREGLRLLEDREARRARALAEIDAVVREGVESGSAGAMDLDAIVAEAERRARRIP</sequence>
<evidence type="ECO:0000313" key="3">
    <source>
        <dbReference type="EMBL" id="TPE51736.1"/>
    </source>
</evidence>
<name>A0A501WZW2_9RHOB</name>
<dbReference type="InterPro" id="IPR022789">
    <property type="entry name" value="ParD"/>
</dbReference>